<protein>
    <submittedName>
        <fullName evidence="1">Uncharacterized protein</fullName>
    </submittedName>
</protein>
<dbReference type="VEuPathDB" id="FungiDB:PPTG_15771"/>
<accession>W2FJ89</accession>
<dbReference type="AlphaFoldDB" id="W2FJ89"/>
<sequence length="99" mass="11147">MSRLLANLYSTVDGVNMESIIHEDPKRVVGYLVNSLRPTAFRSAIQDSLERPAGFLSASVQPSLQQLLHNMSFTVVRDVSEKILRDPQRRIRVELEPAA</sequence>
<organism evidence="1">
    <name type="scientific">Phytophthora nicotianae</name>
    <name type="common">Potato buckeye rot agent</name>
    <name type="synonym">Phytophthora parasitica</name>
    <dbReference type="NCBI Taxonomy" id="4792"/>
    <lineage>
        <taxon>Eukaryota</taxon>
        <taxon>Sar</taxon>
        <taxon>Stramenopiles</taxon>
        <taxon>Oomycota</taxon>
        <taxon>Peronosporomycetes</taxon>
        <taxon>Peronosporales</taxon>
        <taxon>Peronosporaceae</taxon>
        <taxon>Phytophthora</taxon>
    </lineage>
</organism>
<dbReference type="Proteomes" id="UP000053236">
    <property type="component" value="Unassembled WGS sequence"/>
</dbReference>
<proteinExistence type="predicted"/>
<reference evidence="1" key="1">
    <citation type="submission" date="2013-11" db="EMBL/GenBank/DDBJ databases">
        <title>The Genome Sequence of Phytophthora parasitica CJ02B3.</title>
        <authorList>
            <consortium name="The Broad Institute Genomics Platform"/>
            <person name="Russ C."/>
            <person name="Tyler B."/>
            <person name="Panabieres F."/>
            <person name="Shan W."/>
            <person name="Tripathy S."/>
            <person name="Grunwald N."/>
            <person name="Machado M."/>
            <person name="Johnson C.S."/>
            <person name="Arredondo F."/>
            <person name="Hong C."/>
            <person name="Coffey M."/>
            <person name="Young S.K."/>
            <person name="Zeng Q."/>
            <person name="Gargeya S."/>
            <person name="Fitzgerald M."/>
            <person name="Abouelleil A."/>
            <person name="Alvarado L."/>
            <person name="Chapman S.B."/>
            <person name="Gainer-Dewar J."/>
            <person name="Goldberg J."/>
            <person name="Griggs A."/>
            <person name="Gujja S."/>
            <person name="Hansen M."/>
            <person name="Howarth C."/>
            <person name="Imamovic A."/>
            <person name="Ireland A."/>
            <person name="Larimer J."/>
            <person name="McCowan C."/>
            <person name="Murphy C."/>
            <person name="Pearson M."/>
            <person name="Poon T.W."/>
            <person name="Priest M."/>
            <person name="Roberts A."/>
            <person name="Saif S."/>
            <person name="Shea T."/>
            <person name="Sykes S."/>
            <person name="Wortman J."/>
            <person name="Nusbaum C."/>
            <person name="Birren B."/>
        </authorList>
    </citation>
    <scope>NUCLEOTIDE SEQUENCE [LARGE SCALE GENOMIC DNA]</scope>
    <source>
        <strain evidence="1">CJ02B3</strain>
    </source>
</reference>
<evidence type="ECO:0000313" key="1">
    <source>
        <dbReference type="EMBL" id="ETK70863.1"/>
    </source>
</evidence>
<gene>
    <name evidence="1" type="ORF">L915_21809</name>
</gene>
<dbReference type="EMBL" id="KI690044">
    <property type="protein sequence ID" value="ETK70863.1"/>
    <property type="molecule type" value="Genomic_DNA"/>
</dbReference>
<name>W2FJ89_PHYNI</name>